<protein>
    <submittedName>
        <fullName evidence="1">Uncharacterized protein</fullName>
    </submittedName>
</protein>
<gene>
    <name evidence="1" type="ORF">D0435_12080</name>
</gene>
<organism evidence="1 2">
    <name type="scientific">Anaerotruncus colihominis</name>
    <dbReference type="NCBI Taxonomy" id="169435"/>
    <lineage>
        <taxon>Bacteria</taxon>
        <taxon>Bacillati</taxon>
        <taxon>Bacillota</taxon>
        <taxon>Clostridia</taxon>
        <taxon>Eubacteriales</taxon>
        <taxon>Oscillospiraceae</taxon>
        <taxon>Anaerotruncus</taxon>
    </lineage>
</organism>
<dbReference type="RefSeq" id="WP_160202677.1">
    <property type="nucleotide sequence ID" value="NZ_QXWK01000024.1"/>
</dbReference>
<keyword evidence="2" id="KW-1185">Reference proteome</keyword>
<dbReference type="AlphaFoldDB" id="A0A845QKJ4"/>
<dbReference type="Proteomes" id="UP000446866">
    <property type="component" value="Unassembled WGS sequence"/>
</dbReference>
<evidence type="ECO:0000313" key="2">
    <source>
        <dbReference type="Proteomes" id="UP000446866"/>
    </source>
</evidence>
<sequence>MKKRTTFLALVLVMVLGTSVAFGWTHFYNFSKTLGPNETKETGEFYSSSNFVINYTQSVPNTIANSTQVRVIVMKGNTIVTSKTVTGDNVSEKITVSSGAGNYTITFRNLSSYTVNVSGSAMK</sequence>
<proteinExistence type="predicted"/>
<name>A0A845QKJ4_9FIRM</name>
<evidence type="ECO:0000313" key="1">
    <source>
        <dbReference type="EMBL" id="NBH62389.1"/>
    </source>
</evidence>
<accession>A0A845QKJ4</accession>
<dbReference type="EMBL" id="QXWK01000024">
    <property type="protein sequence ID" value="NBH62389.1"/>
    <property type="molecule type" value="Genomic_DNA"/>
</dbReference>
<comment type="caution">
    <text evidence="1">The sequence shown here is derived from an EMBL/GenBank/DDBJ whole genome shotgun (WGS) entry which is preliminary data.</text>
</comment>
<reference evidence="1 2" key="1">
    <citation type="submission" date="2018-08" db="EMBL/GenBank/DDBJ databases">
        <title>Murine metabolic-syndrome-specific gut microbial biobank.</title>
        <authorList>
            <person name="Liu C."/>
        </authorList>
    </citation>
    <scope>NUCLEOTIDE SEQUENCE [LARGE SCALE GENOMIC DNA]</scope>
    <source>
        <strain evidence="1 2">28</strain>
    </source>
</reference>